<protein>
    <submittedName>
        <fullName evidence="1">Carbohydrate esterase family 16 protein</fullName>
    </submittedName>
</protein>
<dbReference type="Pfam" id="PF00657">
    <property type="entry name" value="Lipase_GDSL"/>
    <property type="match status" value="1"/>
</dbReference>
<dbReference type="GO" id="GO:0016788">
    <property type="term" value="F:hydrolase activity, acting on ester bonds"/>
    <property type="evidence" value="ECO:0007669"/>
    <property type="project" value="InterPro"/>
</dbReference>
<dbReference type="SUPFAM" id="SSF52266">
    <property type="entry name" value="SGNH hydrolase"/>
    <property type="match status" value="1"/>
</dbReference>
<organism evidence="1">
    <name type="scientific">Enterobius vermicularis</name>
    <name type="common">Human pinworm</name>
    <dbReference type="NCBI Taxonomy" id="51028"/>
    <lineage>
        <taxon>Eukaryota</taxon>
        <taxon>Metazoa</taxon>
        <taxon>Ecdysozoa</taxon>
        <taxon>Nematoda</taxon>
        <taxon>Chromadorea</taxon>
        <taxon>Rhabditida</taxon>
        <taxon>Spirurina</taxon>
        <taxon>Oxyuridomorpha</taxon>
        <taxon>Oxyuroidea</taxon>
        <taxon>Oxyuridae</taxon>
        <taxon>Enterobius</taxon>
    </lineage>
</organism>
<name>A0A0N4VKG1_ENTVE</name>
<dbReference type="InterPro" id="IPR036514">
    <property type="entry name" value="SGNH_hydro_sf"/>
</dbReference>
<evidence type="ECO:0000313" key="1">
    <source>
        <dbReference type="WBParaSite" id="EVEC_0001134901-mRNA-1"/>
    </source>
</evidence>
<dbReference type="InterPro" id="IPR001087">
    <property type="entry name" value="GDSL"/>
</dbReference>
<reference evidence="1" key="1">
    <citation type="submission" date="2017-02" db="UniProtKB">
        <authorList>
            <consortium name="WormBaseParasite"/>
        </authorList>
    </citation>
    <scope>IDENTIFICATION</scope>
</reference>
<accession>A0A0N4VKG1</accession>
<dbReference type="Gene3D" id="3.40.50.1110">
    <property type="entry name" value="SGNH hydrolase"/>
    <property type="match status" value="1"/>
</dbReference>
<dbReference type="AlphaFoldDB" id="A0A0N4VKG1"/>
<sequence>LAVIFVRFSVAKFLHQPHSVQCTSLTVFGDSFSDDGIEVGENSHGFNRNSNGPVWPEYLSRFLGCEKYLNYAHSGAKSNQDNVYFAGWSGLLWQVETFLTTNPSVPTEAADQTKVIENIATAVEQLSSVTDGTIIVMNLVDPSLAPGVRTVEQSEELAEKLSHLVSTTNAKLWNSMYENVRERPRIGLFDLNAAVLDAMKRLNKTTPFTHHRDQVTTRQVYSYAYHDLWNPSTFVHYSVALKLVNFLEDL</sequence>
<proteinExistence type="predicted"/>
<dbReference type="WBParaSite" id="EVEC_0001134901-mRNA-1">
    <property type="protein sequence ID" value="EVEC_0001134901-mRNA-1"/>
    <property type="gene ID" value="EVEC_0001134901"/>
</dbReference>